<feature type="signal peptide" evidence="1">
    <location>
        <begin position="1"/>
        <end position="31"/>
    </location>
</feature>
<organism evidence="2 3">
    <name type="scientific">Secundilactobacillus malefermentans</name>
    <dbReference type="NCBI Taxonomy" id="176292"/>
    <lineage>
        <taxon>Bacteria</taxon>
        <taxon>Bacillati</taxon>
        <taxon>Bacillota</taxon>
        <taxon>Bacilli</taxon>
        <taxon>Lactobacillales</taxon>
        <taxon>Lactobacillaceae</taxon>
        <taxon>Secundilactobacillus</taxon>
    </lineage>
</organism>
<name>A0A4R5NFB1_9LACO</name>
<dbReference type="STRING" id="1122149.FD44_GL002022"/>
<evidence type="ECO:0000313" key="3">
    <source>
        <dbReference type="Proteomes" id="UP000294854"/>
    </source>
</evidence>
<protein>
    <recommendedName>
        <fullName evidence="4">S-layer protein</fullName>
    </recommendedName>
</protein>
<dbReference type="OrthoDB" id="2329257at2"/>
<dbReference type="Proteomes" id="UP000294854">
    <property type="component" value="Unassembled WGS sequence"/>
</dbReference>
<accession>A0A4R5NFB1</accession>
<dbReference type="EMBL" id="PUFO01000097">
    <property type="protein sequence ID" value="TDG72626.1"/>
    <property type="molecule type" value="Genomic_DNA"/>
</dbReference>
<keyword evidence="1" id="KW-0732">Signal</keyword>
<reference evidence="2 3" key="1">
    <citation type="journal article" date="2019" name="Appl. Microbiol. Biotechnol.">
        <title>Uncovering carbohydrate metabolism through a genotype-phenotype association study of 56 lactic acid bacteria genomes.</title>
        <authorList>
            <person name="Buron-Moles G."/>
            <person name="Chailyan A."/>
            <person name="Dolejs I."/>
            <person name="Forster J."/>
            <person name="Miks M.H."/>
        </authorList>
    </citation>
    <scope>NUCLEOTIDE SEQUENCE [LARGE SCALE GENOMIC DNA]</scope>
    <source>
        <strain evidence="2 3">ATCC 49373</strain>
    </source>
</reference>
<feature type="chain" id="PRO_5020566499" description="S-layer protein" evidence="1">
    <location>
        <begin position="32"/>
        <end position="354"/>
    </location>
</feature>
<evidence type="ECO:0000313" key="2">
    <source>
        <dbReference type="EMBL" id="TDG72626.1"/>
    </source>
</evidence>
<dbReference type="RefSeq" id="WP_056973920.1">
    <property type="nucleotide sequence ID" value="NZ_PUFO01000097.1"/>
</dbReference>
<keyword evidence="3" id="KW-1185">Reference proteome</keyword>
<comment type="caution">
    <text evidence="2">The sequence shown here is derived from an EMBL/GenBank/DDBJ whole genome shotgun (WGS) entry which is preliminary data.</text>
</comment>
<proteinExistence type="predicted"/>
<evidence type="ECO:0008006" key="4">
    <source>
        <dbReference type="Google" id="ProtNLM"/>
    </source>
</evidence>
<gene>
    <name evidence="2" type="ORF">C5L31_000636</name>
</gene>
<evidence type="ECO:0000256" key="1">
    <source>
        <dbReference type="SAM" id="SignalP"/>
    </source>
</evidence>
<sequence>MQSSLKKSLYLGLAALSFVAAAGVATTSASAASKATLTTPSTTFKTAGSARNVVLTGTNAIYTKPGTVKGAKVVATTTTAKRLSESKKGLDNFRAYRYAVTNRGSLYLKVVSFDGDYRGWVYAGKDATAKAFAGGVKSVDTFTEGTPTTSQTENFYAFKTPAAEAGGKANYAKAGTSVTYKEAAWTQYKVGRAVTSTANDANVKDLIVSKVGTRTAEGDSWVYVTSASTPSVDGWILESSLTKTNDKAVSAADGVTLNYVESGTGTKRASAVVALPADNTLNYVDSEVTTNAPKGYSTVNINGQTTDVTVAKAGTYNVYVNANATFGNISLKAVDAADLGGRALVLTNAKTRVL</sequence>
<dbReference type="AlphaFoldDB" id="A0A4R5NFB1"/>